<dbReference type="CDD" id="cd01541">
    <property type="entry name" value="PBP1_AraR"/>
    <property type="match status" value="1"/>
</dbReference>
<sequence length="372" mass="43119">MLSAVEKKSDQVYRWLLAYIDENKFSGNQRLPSENALCRKLGVSRETIRVAIDRLVKEGLVYKLKGSGTYFHREKVMTRDLNTDDALYKIGLILQGQDTSANSGLIEGVRSVLTQEQVDLHVFLTDNKFCNERRCLETVVHQNFHGFIVDGVKSSILSPNLDCYKELYRRRIPVIFYNNFYRNLRCPRVTINDIECAHQLIGRLMDAGHSHIAGIFVYDNYQSVEKFQGMAEAMRSRGLELNDDYIKWCISDEAHNESYVRAIERFLKSIPKCTAIVCCNYIIYRLVIKTLQKMGKSVPEDYSLVCFDYSEETYRQEDVTCSVEQGFEMGRQLALRLMEMISTGECDDRNYTYVMKPILYDGHSIRKIQKAK</sequence>
<dbReference type="SMART" id="SM00345">
    <property type="entry name" value="HTH_GNTR"/>
    <property type="match status" value="1"/>
</dbReference>
<dbReference type="InterPro" id="IPR036390">
    <property type="entry name" value="WH_DNA-bd_sf"/>
</dbReference>
<protein>
    <submittedName>
        <fullName evidence="5">GntR family transcriptional regulator</fullName>
    </submittedName>
</protein>
<keyword evidence="1" id="KW-0805">Transcription regulation</keyword>
<dbReference type="InterPro" id="IPR036388">
    <property type="entry name" value="WH-like_DNA-bd_sf"/>
</dbReference>
<dbReference type="EMBL" id="JAJEQL010000052">
    <property type="protein sequence ID" value="MCC2200528.1"/>
    <property type="molecule type" value="Genomic_DNA"/>
</dbReference>
<dbReference type="Pfam" id="PF13377">
    <property type="entry name" value="Peripla_BP_3"/>
    <property type="match status" value="1"/>
</dbReference>
<keyword evidence="6" id="KW-1185">Reference proteome</keyword>
<organism evidence="5 6">
    <name type="scientific">Faecalibacterium butyricigenerans</name>
    <dbReference type="NCBI Taxonomy" id="1851427"/>
    <lineage>
        <taxon>Bacteria</taxon>
        <taxon>Bacillati</taxon>
        <taxon>Bacillota</taxon>
        <taxon>Clostridia</taxon>
        <taxon>Eubacteriales</taxon>
        <taxon>Oscillospiraceae</taxon>
        <taxon>Faecalibacterium</taxon>
    </lineage>
</organism>
<dbReference type="PANTHER" id="PTHR30146">
    <property type="entry name" value="LACI-RELATED TRANSCRIPTIONAL REPRESSOR"/>
    <property type="match status" value="1"/>
</dbReference>
<dbReference type="InterPro" id="IPR028082">
    <property type="entry name" value="Peripla_BP_I"/>
</dbReference>
<accession>A0ABS8FC62</accession>
<evidence type="ECO:0000256" key="1">
    <source>
        <dbReference type="ARBA" id="ARBA00023015"/>
    </source>
</evidence>
<feature type="domain" description="HTH gntR-type" evidence="4">
    <location>
        <begin position="6"/>
        <end position="74"/>
    </location>
</feature>
<dbReference type="CDD" id="cd07377">
    <property type="entry name" value="WHTH_GntR"/>
    <property type="match status" value="1"/>
</dbReference>
<dbReference type="Gene3D" id="3.40.50.2300">
    <property type="match status" value="2"/>
</dbReference>
<evidence type="ECO:0000256" key="2">
    <source>
        <dbReference type="ARBA" id="ARBA00023125"/>
    </source>
</evidence>
<evidence type="ECO:0000256" key="3">
    <source>
        <dbReference type="ARBA" id="ARBA00023163"/>
    </source>
</evidence>
<dbReference type="InterPro" id="IPR046335">
    <property type="entry name" value="LacI/GalR-like_sensor"/>
</dbReference>
<dbReference type="InterPro" id="IPR000524">
    <property type="entry name" value="Tscrpt_reg_HTH_GntR"/>
</dbReference>
<name>A0ABS8FC62_9FIRM</name>
<proteinExistence type="predicted"/>
<dbReference type="Pfam" id="PF00392">
    <property type="entry name" value="GntR"/>
    <property type="match status" value="1"/>
</dbReference>
<gene>
    <name evidence="5" type="ORF">LKD23_12360</name>
</gene>
<evidence type="ECO:0000259" key="4">
    <source>
        <dbReference type="PROSITE" id="PS50949"/>
    </source>
</evidence>
<evidence type="ECO:0000313" key="5">
    <source>
        <dbReference type="EMBL" id="MCC2200528.1"/>
    </source>
</evidence>
<dbReference type="PROSITE" id="PS50949">
    <property type="entry name" value="HTH_GNTR"/>
    <property type="match status" value="1"/>
</dbReference>
<reference evidence="5" key="1">
    <citation type="submission" date="2021-10" db="EMBL/GenBank/DDBJ databases">
        <title>Anaerobic single-cell dispensing facilitates the cultivation of human gut bacteria.</title>
        <authorList>
            <person name="Afrizal A."/>
        </authorList>
    </citation>
    <scope>NUCLEOTIDE SEQUENCE</scope>
    <source>
        <strain evidence="5">CLA-AA-H233</strain>
    </source>
</reference>
<keyword evidence="3" id="KW-0804">Transcription</keyword>
<dbReference type="PRINTS" id="PR00035">
    <property type="entry name" value="HTHGNTR"/>
</dbReference>
<dbReference type="SUPFAM" id="SSF53822">
    <property type="entry name" value="Periplasmic binding protein-like I"/>
    <property type="match status" value="1"/>
</dbReference>
<dbReference type="Gene3D" id="1.10.10.10">
    <property type="entry name" value="Winged helix-like DNA-binding domain superfamily/Winged helix DNA-binding domain"/>
    <property type="match status" value="1"/>
</dbReference>
<dbReference type="PANTHER" id="PTHR30146:SF150">
    <property type="entry name" value="ARABINOSE METABOLISM TRANSCRIPTIONAL REPRESSOR"/>
    <property type="match status" value="1"/>
</dbReference>
<evidence type="ECO:0000313" key="6">
    <source>
        <dbReference type="Proteomes" id="UP001430637"/>
    </source>
</evidence>
<comment type="caution">
    <text evidence="5">The sequence shown here is derived from an EMBL/GenBank/DDBJ whole genome shotgun (WGS) entry which is preliminary data.</text>
</comment>
<dbReference type="InterPro" id="IPR033532">
    <property type="entry name" value="AraR_ligand_bind_dom"/>
</dbReference>
<dbReference type="SUPFAM" id="SSF46785">
    <property type="entry name" value="Winged helix' DNA-binding domain"/>
    <property type="match status" value="1"/>
</dbReference>
<dbReference type="RefSeq" id="WP_227621893.1">
    <property type="nucleotide sequence ID" value="NZ_JAJEQL010000052.1"/>
</dbReference>
<dbReference type="Proteomes" id="UP001430637">
    <property type="component" value="Unassembled WGS sequence"/>
</dbReference>
<keyword evidence="2" id="KW-0238">DNA-binding</keyword>